<comment type="similarity">
    <text evidence="6">Belongs to the DHHC palmitoyltransferase family.</text>
</comment>
<dbReference type="Pfam" id="PF01529">
    <property type="entry name" value="DHHC"/>
    <property type="match status" value="1"/>
</dbReference>
<dbReference type="PANTHER" id="PTHR15092:SF47">
    <property type="entry name" value="POLY(A)-SPECIFIC EXORIBONUCLEASE PARN"/>
    <property type="match status" value="1"/>
</dbReference>
<dbReference type="InterPro" id="IPR012337">
    <property type="entry name" value="RNaseH-like_sf"/>
</dbReference>
<dbReference type="Proteomes" id="UP001259832">
    <property type="component" value="Unassembled WGS sequence"/>
</dbReference>
<evidence type="ECO:0000256" key="2">
    <source>
        <dbReference type="ARBA" id="ARBA00008372"/>
    </source>
</evidence>
<evidence type="ECO:0000259" key="7">
    <source>
        <dbReference type="Pfam" id="PF01529"/>
    </source>
</evidence>
<keyword evidence="3 6" id="KW-0812">Transmembrane</keyword>
<dbReference type="PROSITE" id="PS50216">
    <property type="entry name" value="DHHC"/>
    <property type="match status" value="1"/>
</dbReference>
<keyword evidence="4 6" id="KW-1133">Transmembrane helix</keyword>
<dbReference type="InterPro" id="IPR036397">
    <property type="entry name" value="RNaseH_sf"/>
</dbReference>
<accession>A0AAD9G5U8</accession>
<dbReference type="Gene3D" id="3.30.420.10">
    <property type="entry name" value="Ribonuclease H-like superfamily/Ribonuclease H"/>
    <property type="match status" value="2"/>
</dbReference>
<comment type="caution">
    <text evidence="8">The sequence shown here is derived from an EMBL/GenBank/DDBJ whole genome shotgun (WGS) entry which is preliminary data.</text>
</comment>
<dbReference type="EMBL" id="JASMQC010000029">
    <property type="protein sequence ID" value="KAK1932401.1"/>
    <property type="molecule type" value="Genomic_DNA"/>
</dbReference>
<dbReference type="GO" id="GO:0003723">
    <property type="term" value="F:RNA binding"/>
    <property type="evidence" value="ECO:0007669"/>
    <property type="project" value="TreeGrafter"/>
</dbReference>
<evidence type="ECO:0000256" key="6">
    <source>
        <dbReference type="RuleBase" id="RU079119"/>
    </source>
</evidence>
<dbReference type="Pfam" id="PF04857">
    <property type="entry name" value="CAF1"/>
    <property type="match status" value="1"/>
</dbReference>
<feature type="domain" description="Palmitoyltransferase DHHC" evidence="7">
    <location>
        <begin position="793"/>
        <end position="864"/>
    </location>
</feature>
<dbReference type="EC" id="2.3.1.225" evidence="6"/>
<feature type="transmembrane region" description="Helical" evidence="6">
    <location>
        <begin position="845"/>
        <end position="865"/>
    </location>
</feature>
<dbReference type="GO" id="GO:0019706">
    <property type="term" value="F:protein-cysteine S-palmitoyltransferase activity"/>
    <property type="evidence" value="ECO:0007669"/>
    <property type="project" value="UniProtKB-EC"/>
</dbReference>
<dbReference type="GO" id="GO:0016020">
    <property type="term" value="C:membrane"/>
    <property type="evidence" value="ECO:0007669"/>
    <property type="project" value="UniProtKB-SubCell"/>
</dbReference>
<dbReference type="PANTHER" id="PTHR15092">
    <property type="entry name" value="POLY A -SPECIFIC RIBONUCLEASE/TARGET OF EGR1, MEMBER 1"/>
    <property type="match status" value="1"/>
</dbReference>
<evidence type="ECO:0000256" key="3">
    <source>
        <dbReference type="ARBA" id="ARBA00022692"/>
    </source>
</evidence>
<proteinExistence type="inferred from homology"/>
<evidence type="ECO:0000256" key="1">
    <source>
        <dbReference type="ARBA" id="ARBA00004141"/>
    </source>
</evidence>
<dbReference type="GO" id="GO:0000175">
    <property type="term" value="F:3'-5'-RNA exonuclease activity"/>
    <property type="evidence" value="ECO:0007669"/>
    <property type="project" value="TreeGrafter"/>
</dbReference>
<reference evidence="8" key="1">
    <citation type="submission" date="2023-08" db="EMBL/GenBank/DDBJ databases">
        <title>Reference Genome Resource for the Citrus Pathogen Phytophthora citrophthora.</title>
        <authorList>
            <person name="Moller H."/>
            <person name="Coetzee B."/>
            <person name="Rose L.J."/>
            <person name="Van Niekerk J.M."/>
        </authorList>
    </citation>
    <scope>NUCLEOTIDE SEQUENCE</scope>
    <source>
        <strain evidence="8">STE-U-9442</strain>
    </source>
</reference>
<sequence length="887" mass="100668">MLRAQSSLRRSLFVRRFSVEAPTNVTEMNVTRHNFAKHLSDLQKDLKLPTCRFVAIDTEFTGLSPNEYEREQYLDTLEERYKKVKRAGESFLITQFGLSTVHLDQKDQFQIKTWNFYVFPRPYGSLDERFLCQASSLQFLSEHGFDFNKFIGDGIPFVNLAKTPAMKKRLKRRIDGLTKVNKNLQLSEDGTAFQKDVKEQLDQWINSGAKKGEKLLVPTRNSFYSMIVHETARAKASYLYSESAEGGVEVSYVSKKIKEELIAKKVKEIQQEMEDAIGFSKVIEALSESKLPVVGHNALLDFVYVFHQFYKPLPETLAEFKTQLLELFPTIFDTKHVTLRSPLGEKLKSTSLSSLFEYMGENVRPKPKSLIPSDKRFDTYREALKAEADGNESLLCHEAGFDAFMTAVCFLGLLAHDAQGELPDQLVPKEGSSARLKVRLEELEEYKNQLNLMISDGTLLDLRNTDQTIDRARVYRVSSTTKRRIQHVRMEDVFKSSKVQRIVRESDQDAFVVLTEPAETVDDEVKAEFGVNITTYDEHVAAEAEKVRKEKEEADHKLFKKIMANRAPSSDETINTEAKQEEVRRFTSRIRFAPMSIDDDSEQRGVRTAVAASASTARSQCEAKRAEVQRLREHLDKVRSGEDDEDALLLALAQPVGTTDPLSCLCCCKFKKIGHSYILHERRVVSDGHVASKLVVIGPHWIGVLVTLGIILVSTGMFLSEHVSTMPWYDTLITFGLCGVTIYYLFQTTCTDPGIVLPQKLKDVSQTEDESETMELESGQLPVEAFGPRRPSRRRYCDICGIEQDRLTDHCEDCGVCIAGYDHHCPWMGKCIGRGNMHAFKMFNVAWVVYVCFVLFVAITSVDWAHAAVQTLKRTTSGEWVPTTQSP</sequence>
<evidence type="ECO:0000256" key="4">
    <source>
        <dbReference type="ARBA" id="ARBA00022989"/>
    </source>
</evidence>
<gene>
    <name evidence="8" type="ORF">P3T76_011985</name>
</gene>
<keyword evidence="6" id="KW-0012">Acyltransferase</keyword>
<organism evidence="8 9">
    <name type="scientific">Phytophthora citrophthora</name>
    <dbReference type="NCBI Taxonomy" id="4793"/>
    <lineage>
        <taxon>Eukaryota</taxon>
        <taxon>Sar</taxon>
        <taxon>Stramenopiles</taxon>
        <taxon>Oomycota</taxon>
        <taxon>Peronosporomycetes</taxon>
        <taxon>Peronosporales</taxon>
        <taxon>Peronosporaceae</taxon>
        <taxon>Phytophthora</taxon>
    </lineage>
</organism>
<evidence type="ECO:0000313" key="8">
    <source>
        <dbReference type="EMBL" id="KAK1932401.1"/>
    </source>
</evidence>
<comment type="domain">
    <text evidence="6">The DHHC domain is required for palmitoyltransferase activity.</text>
</comment>
<dbReference type="InterPro" id="IPR051181">
    <property type="entry name" value="CAF1_poly(A)_ribonucleases"/>
</dbReference>
<dbReference type="InterPro" id="IPR001594">
    <property type="entry name" value="Palmitoyltrfase_DHHC"/>
</dbReference>
<dbReference type="FunFam" id="3.30.420.10:FF:000128">
    <property type="entry name" value="Poly(A)-specific ribonuclease PARN"/>
    <property type="match status" value="1"/>
</dbReference>
<name>A0AAD9G5U8_9STRA</name>
<keyword evidence="5 6" id="KW-0472">Membrane</keyword>
<dbReference type="SUPFAM" id="SSF53098">
    <property type="entry name" value="Ribonuclease H-like"/>
    <property type="match status" value="1"/>
</dbReference>
<keyword evidence="6" id="KW-0808">Transferase</keyword>
<comment type="catalytic activity">
    <reaction evidence="6">
        <text>L-cysteinyl-[protein] + hexadecanoyl-CoA = S-hexadecanoyl-L-cysteinyl-[protein] + CoA</text>
        <dbReference type="Rhea" id="RHEA:36683"/>
        <dbReference type="Rhea" id="RHEA-COMP:10131"/>
        <dbReference type="Rhea" id="RHEA-COMP:11032"/>
        <dbReference type="ChEBI" id="CHEBI:29950"/>
        <dbReference type="ChEBI" id="CHEBI:57287"/>
        <dbReference type="ChEBI" id="CHEBI:57379"/>
        <dbReference type="ChEBI" id="CHEBI:74151"/>
        <dbReference type="EC" id="2.3.1.225"/>
    </reaction>
</comment>
<evidence type="ECO:0000256" key="5">
    <source>
        <dbReference type="ARBA" id="ARBA00023136"/>
    </source>
</evidence>
<protein>
    <recommendedName>
        <fullName evidence="6">Palmitoyltransferase</fullName>
        <ecNumber evidence="6">2.3.1.225</ecNumber>
    </recommendedName>
</protein>
<feature type="transmembrane region" description="Helical" evidence="6">
    <location>
        <begin position="701"/>
        <end position="720"/>
    </location>
</feature>
<dbReference type="InterPro" id="IPR006941">
    <property type="entry name" value="RNase_CAF1"/>
</dbReference>
<comment type="subcellular location">
    <subcellularLocation>
        <location evidence="1">Membrane</location>
        <topology evidence="1">Multi-pass membrane protein</topology>
    </subcellularLocation>
</comment>
<comment type="similarity">
    <text evidence="2">Belongs to the CAF1 family.</text>
</comment>
<keyword evidence="9" id="KW-1185">Reference proteome</keyword>
<dbReference type="AlphaFoldDB" id="A0AAD9G5U8"/>
<evidence type="ECO:0000313" key="9">
    <source>
        <dbReference type="Proteomes" id="UP001259832"/>
    </source>
</evidence>